<evidence type="ECO:0000313" key="2">
    <source>
        <dbReference type="Proteomes" id="UP000281391"/>
    </source>
</evidence>
<dbReference type="KEGG" id="sof:NCTC11214_04848"/>
<sequence>MGARLSGLSCSTGLSRWSACFTSPPQAAVVSLEFSHNQVKGINMFENQTAFLLALNFLTEKDKASKEHYLMRISELYAEFETALNQQSEFGDMIIDDDLLKSV</sequence>
<proteinExistence type="predicted"/>
<organism evidence="1 2">
    <name type="scientific">Serratia odorifera</name>
    <dbReference type="NCBI Taxonomy" id="618"/>
    <lineage>
        <taxon>Bacteria</taxon>
        <taxon>Pseudomonadati</taxon>
        <taxon>Pseudomonadota</taxon>
        <taxon>Gammaproteobacteria</taxon>
        <taxon>Enterobacterales</taxon>
        <taxon>Yersiniaceae</taxon>
        <taxon>Serratia</taxon>
    </lineage>
</organism>
<dbReference type="EMBL" id="LR134117">
    <property type="protein sequence ID" value="VDZ64188.1"/>
    <property type="molecule type" value="Genomic_DNA"/>
</dbReference>
<dbReference type="AlphaFoldDB" id="A0A3S4DSL5"/>
<accession>A0A3S4DSL5</accession>
<protein>
    <submittedName>
        <fullName evidence="1">Uncharacterized protein</fullName>
    </submittedName>
</protein>
<evidence type="ECO:0000313" key="1">
    <source>
        <dbReference type="EMBL" id="VDZ64188.1"/>
    </source>
</evidence>
<dbReference type="Proteomes" id="UP000281391">
    <property type="component" value="Chromosome"/>
</dbReference>
<reference evidence="1 2" key="1">
    <citation type="submission" date="2018-12" db="EMBL/GenBank/DDBJ databases">
        <authorList>
            <consortium name="Pathogen Informatics"/>
        </authorList>
    </citation>
    <scope>NUCLEOTIDE SEQUENCE [LARGE SCALE GENOMIC DNA]</scope>
    <source>
        <strain evidence="1 2">NCTC11214</strain>
    </source>
</reference>
<name>A0A3S4DSL5_SEROD</name>
<gene>
    <name evidence="1" type="ORF">NCTC11214_04848</name>
</gene>